<evidence type="ECO:0000256" key="7">
    <source>
        <dbReference type="ARBA" id="ARBA00022729"/>
    </source>
</evidence>
<dbReference type="PANTHER" id="PTHR12025:SF3">
    <property type="entry name" value="VASCULAR ENDOTHELIAL GROWTH FACTOR C"/>
    <property type="match status" value="1"/>
</dbReference>
<dbReference type="GO" id="GO:0048010">
    <property type="term" value="P:vascular endothelial growth factor receptor signaling pathway"/>
    <property type="evidence" value="ECO:0000318"/>
    <property type="project" value="GO_Central"/>
</dbReference>
<dbReference type="InterPro" id="IPR023581">
    <property type="entry name" value="PD_growth_factor_CS"/>
</dbReference>
<comment type="function">
    <text evidence="14">Growth factor active in angiogenesis, and endothelial cell growth, stimulating their proliferation and migration and also has effects on the permeability of blood vessels. May function in angiogenesis of the venous and lymphatic vascular systems during embryogenesis, and also in the maintenance of differentiated lymphatic endothelium in adults. Binds and activates KDR/VEGFR2 and FLT4/VEGFR3 receptors.</text>
</comment>
<feature type="signal peptide" evidence="20">
    <location>
        <begin position="1"/>
        <end position="21"/>
    </location>
</feature>
<feature type="domain" description="Platelet-derived growth factor (PDGF) family profile" evidence="21">
    <location>
        <begin position="107"/>
        <end position="206"/>
    </location>
</feature>
<dbReference type="GO" id="GO:0008083">
    <property type="term" value="F:growth factor activity"/>
    <property type="evidence" value="ECO:0000318"/>
    <property type="project" value="GO_Central"/>
</dbReference>
<accession>W5N848</accession>
<evidence type="ECO:0000256" key="17">
    <source>
        <dbReference type="ARBA" id="ARBA00080219"/>
    </source>
</evidence>
<dbReference type="EMBL" id="AHAT01002112">
    <property type="status" value="NOT_ANNOTATED_CDS"/>
    <property type="molecule type" value="Genomic_DNA"/>
</dbReference>
<dbReference type="Pfam" id="PF00341">
    <property type="entry name" value="PDGF"/>
    <property type="match status" value="1"/>
</dbReference>
<dbReference type="CDD" id="cd00135">
    <property type="entry name" value="PDGF"/>
    <property type="match status" value="1"/>
</dbReference>
<dbReference type="InterPro" id="IPR029034">
    <property type="entry name" value="Cystine-knot_cytokine"/>
</dbReference>
<dbReference type="OMA" id="ALPQCQA"/>
<evidence type="ECO:0000259" key="21">
    <source>
        <dbReference type="PROSITE" id="PS50278"/>
    </source>
</evidence>
<dbReference type="FunCoup" id="W5N848">
    <property type="interactions" value="786"/>
</dbReference>
<dbReference type="SUPFAM" id="SSF57501">
    <property type="entry name" value="Cystine-knot cytokines"/>
    <property type="match status" value="1"/>
</dbReference>
<dbReference type="SMART" id="SM00141">
    <property type="entry name" value="PDGF"/>
    <property type="match status" value="1"/>
</dbReference>
<dbReference type="GO" id="GO:0007492">
    <property type="term" value="P:endoderm development"/>
    <property type="evidence" value="ECO:0007669"/>
    <property type="project" value="Ensembl"/>
</dbReference>
<dbReference type="InParanoid" id="W5N848"/>
<dbReference type="GO" id="GO:0005615">
    <property type="term" value="C:extracellular space"/>
    <property type="evidence" value="ECO:0000318"/>
    <property type="project" value="GO_Central"/>
</dbReference>
<dbReference type="GO" id="GO:0016020">
    <property type="term" value="C:membrane"/>
    <property type="evidence" value="ECO:0007669"/>
    <property type="project" value="InterPro"/>
</dbReference>
<dbReference type="InterPro" id="IPR050507">
    <property type="entry name" value="PDGF/VEGF_growth_factor"/>
</dbReference>
<dbReference type="Bgee" id="ENSLOCG00000013634">
    <property type="expression patterns" value="Expressed in pharyngeal gill and 13 other cell types or tissues"/>
</dbReference>
<evidence type="ECO:0000256" key="4">
    <source>
        <dbReference type="ARBA" id="ARBA00022525"/>
    </source>
</evidence>
<keyword evidence="6" id="KW-0165">Cleavage on pair of basic residues</keyword>
<keyword evidence="8" id="KW-0677">Repeat</keyword>
<reference evidence="22" key="3">
    <citation type="submission" date="2025-09" db="UniProtKB">
        <authorList>
            <consortium name="Ensembl"/>
        </authorList>
    </citation>
    <scope>IDENTIFICATION</scope>
</reference>
<dbReference type="InterPro" id="IPR000072">
    <property type="entry name" value="PDGF/VEGF_dom"/>
</dbReference>
<dbReference type="GO" id="GO:0001938">
    <property type="term" value="P:positive regulation of endothelial cell proliferation"/>
    <property type="evidence" value="ECO:0007669"/>
    <property type="project" value="Ensembl"/>
</dbReference>
<dbReference type="Gene3D" id="2.10.90.10">
    <property type="entry name" value="Cystine-knot cytokines"/>
    <property type="match status" value="1"/>
</dbReference>
<keyword evidence="3" id="KW-0217">Developmental protein</keyword>
<dbReference type="PROSITE" id="PS50278">
    <property type="entry name" value="PDGF_2"/>
    <property type="match status" value="1"/>
</dbReference>
<dbReference type="GO" id="GO:0008045">
    <property type="term" value="P:motor neuron axon guidance"/>
    <property type="evidence" value="ECO:0007669"/>
    <property type="project" value="Ensembl"/>
</dbReference>
<dbReference type="GO" id="GO:0042056">
    <property type="term" value="F:chemoattractant activity"/>
    <property type="evidence" value="ECO:0000318"/>
    <property type="project" value="GO_Central"/>
</dbReference>
<dbReference type="Pfam" id="PF03128">
    <property type="entry name" value="CXCXC"/>
    <property type="match status" value="3"/>
</dbReference>
<keyword evidence="12" id="KW-0325">Glycoprotein</keyword>
<feature type="chain" id="PRO_5004867380" description="Vascular endothelial growth factor C" evidence="20">
    <location>
        <begin position="22"/>
        <end position="441"/>
    </location>
</feature>
<evidence type="ECO:0000256" key="6">
    <source>
        <dbReference type="ARBA" id="ARBA00022685"/>
    </source>
</evidence>
<name>W5N848_LEPOC</name>
<evidence type="ECO:0000256" key="9">
    <source>
        <dbReference type="ARBA" id="ARBA00022782"/>
    </source>
</evidence>
<reference evidence="23" key="1">
    <citation type="submission" date="2011-12" db="EMBL/GenBank/DDBJ databases">
        <title>The Draft Genome of Lepisosteus oculatus.</title>
        <authorList>
            <consortium name="The Broad Institute Genome Assembly &amp; Analysis Group"/>
            <consortium name="Computational R&amp;D Group"/>
            <consortium name="and Sequencing Platform"/>
            <person name="Di Palma F."/>
            <person name="Alfoldi J."/>
            <person name="Johnson J."/>
            <person name="Berlin A."/>
            <person name="Gnerre S."/>
            <person name="Jaffe D."/>
            <person name="MacCallum I."/>
            <person name="Young S."/>
            <person name="Walker B.J."/>
            <person name="Lander E.S."/>
            <person name="Lindblad-Toh K."/>
        </authorList>
    </citation>
    <scope>NUCLEOTIDE SEQUENCE [LARGE SCALE GENOMIC DNA]</scope>
</reference>
<dbReference type="GO" id="GO:0001569">
    <property type="term" value="P:branching involved in blood vessel morphogenesis"/>
    <property type="evidence" value="ECO:0007669"/>
    <property type="project" value="Ensembl"/>
</dbReference>
<keyword evidence="11" id="KW-1015">Disulfide bond</keyword>
<dbReference type="eggNOG" id="ENOG502QVXE">
    <property type="taxonomic scope" value="Eukaryota"/>
</dbReference>
<keyword evidence="10 19" id="KW-0339">Growth factor</keyword>
<keyword evidence="9" id="KW-0221">Differentiation</keyword>
<keyword evidence="13" id="KW-0497">Mitogen</keyword>
<reference evidence="22" key="2">
    <citation type="submission" date="2025-08" db="UniProtKB">
        <authorList>
            <consortium name="Ensembl"/>
        </authorList>
    </citation>
    <scope>IDENTIFICATION</scope>
</reference>
<dbReference type="GO" id="GO:1900746">
    <property type="term" value="P:regulation of vascular endothelial growth factor signaling pathway"/>
    <property type="evidence" value="ECO:0007669"/>
    <property type="project" value="Ensembl"/>
</dbReference>
<evidence type="ECO:0000256" key="14">
    <source>
        <dbReference type="ARBA" id="ARBA00055409"/>
    </source>
</evidence>
<dbReference type="Proteomes" id="UP000018468">
    <property type="component" value="Linkage group LG4"/>
</dbReference>
<evidence type="ECO:0000256" key="1">
    <source>
        <dbReference type="ARBA" id="ARBA00004613"/>
    </source>
</evidence>
<evidence type="ECO:0000256" key="5">
    <source>
        <dbReference type="ARBA" id="ARBA00022657"/>
    </source>
</evidence>
<evidence type="ECO:0000256" key="11">
    <source>
        <dbReference type="ARBA" id="ARBA00023157"/>
    </source>
</evidence>
<dbReference type="GO" id="GO:0001666">
    <property type="term" value="P:response to hypoxia"/>
    <property type="evidence" value="ECO:0000318"/>
    <property type="project" value="GO_Central"/>
</dbReference>
<dbReference type="GeneTree" id="ENSGT00940000156167"/>
<evidence type="ECO:0000256" key="10">
    <source>
        <dbReference type="ARBA" id="ARBA00023030"/>
    </source>
</evidence>
<proteinExistence type="inferred from homology"/>
<dbReference type="Ensembl" id="ENSLOCT00000016837.1">
    <property type="protein sequence ID" value="ENSLOCP00000016807.1"/>
    <property type="gene ID" value="ENSLOCG00000013634.1"/>
</dbReference>
<dbReference type="STRING" id="7918.ENSLOCP00000016807"/>
<dbReference type="InterPro" id="IPR004153">
    <property type="entry name" value="CXCXC_repeat"/>
</dbReference>
<comment type="subunit">
    <text evidence="15">Homodimer; non-covalent and antiparallel. Interacts with FLT4/VEGFR3; the interaction is required for FLT4/VEGFR3 homodimarization and activation.</text>
</comment>
<dbReference type="GO" id="GO:0060855">
    <property type="term" value="P:venous endothelial cell migration involved in lymph vessel development"/>
    <property type="evidence" value="ECO:0007669"/>
    <property type="project" value="Ensembl"/>
</dbReference>
<evidence type="ECO:0000256" key="13">
    <source>
        <dbReference type="ARBA" id="ARBA00023246"/>
    </source>
</evidence>
<dbReference type="FunFam" id="2.10.90.10:FF:000025">
    <property type="entry name" value="vascular endothelial growth factor C"/>
    <property type="match status" value="1"/>
</dbReference>
<sequence length="441" mass="50871">MHLLGLSLFLVYAVFLYRDFAFESGHDYYDYDQDQGDTKDHATPDLEERLRSVSSVDELMKIVYPNYWTMLKCQSKRGGRMHFRDQGASDSRTEEPLIFAAAFYNFEILKSIESEWRKTLCMPREVCLDVGKEFGAATNTFYKPPCVSVYRCGGCCNSEEYQCRNLSTSYISKTLFEITIPLSQEPKPVTISFANHTLCRCLSKLDVFRQVHSIIRRSLPECHATNKTCPKNHIWNNNICRCVIQHDFSFPSQYSGPRKKIGKKEQLSGPRWKTNTAKNEKWNFLMKIVAKYLNNYSSFGGFDDICGPNKELDEETCQCVCKGRQRSSSCGPNRELDGHSCQCVCKLLPTACGPNKVFDKDTCQCACTKVCPKNQPLNPTKCACECTESPNKCFLRGRRFHHPTCSCYRPPCEVRRRRCEPGFYFSEEVCRCIPTYWRRLD</sequence>
<keyword evidence="4" id="KW-0964">Secreted</keyword>
<dbReference type="HOGENOM" id="CLU_061712_1_0_1"/>
<organism evidence="22 23">
    <name type="scientific">Lepisosteus oculatus</name>
    <name type="common">Spotted gar</name>
    <dbReference type="NCBI Taxonomy" id="7918"/>
    <lineage>
        <taxon>Eukaryota</taxon>
        <taxon>Metazoa</taxon>
        <taxon>Chordata</taxon>
        <taxon>Craniata</taxon>
        <taxon>Vertebrata</taxon>
        <taxon>Euteleostomi</taxon>
        <taxon>Actinopterygii</taxon>
        <taxon>Neopterygii</taxon>
        <taxon>Holostei</taxon>
        <taxon>Semionotiformes</taxon>
        <taxon>Lepisosteidae</taxon>
        <taxon>Lepisosteus</taxon>
    </lineage>
</organism>
<evidence type="ECO:0000256" key="19">
    <source>
        <dbReference type="RuleBase" id="RU003818"/>
    </source>
</evidence>
<evidence type="ECO:0000256" key="8">
    <source>
        <dbReference type="ARBA" id="ARBA00022737"/>
    </source>
</evidence>
<dbReference type="GO" id="GO:0043185">
    <property type="term" value="F:vascular endothelial growth factor receptor 3 binding"/>
    <property type="evidence" value="ECO:0000318"/>
    <property type="project" value="GO_Central"/>
</dbReference>
<comment type="similarity">
    <text evidence="2 19">Belongs to the PDGF/VEGF growth factor family.</text>
</comment>
<evidence type="ECO:0000256" key="16">
    <source>
        <dbReference type="ARBA" id="ARBA00070957"/>
    </source>
</evidence>
<evidence type="ECO:0000256" key="18">
    <source>
        <dbReference type="ARBA" id="ARBA00082345"/>
    </source>
</evidence>
<evidence type="ECO:0000313" key="23">
    <source>
        <dbReference type="Proteomes" id="UP000018468"/>
    </source>
</evidence>
<dbReference type="GO" id="GO:0002040">
    <property type="term" value="P:sprouting angiogenesis"/>
    <property type="evidence" value="ECO:0000318"/>
    <property type="project" value="GO_Central"/>
</dbReference>
<dbReference type="AlphaFoldDB" id="W5N848"/>
<dbReference type="EMBL" id="AHAT01002113">
    <property type="status" value="NOT_ANNOTATED_CDS"/>
    <property type="molecule type" value="Genomic_DNA"/>
</dbReference>
<evidence type="ECO:0000256" key="20">
    <source>
        <dbReference type="SAM" id="SignalP"/>
    </source>
</evidence>
<keyword evidence="5" id="KW-0037">Angiogenesis</keyword>
<dbReference type="GO" id="GO:0061026">
    <property type="term" value="P:cardiac muscle tissue regeneration"/>
    <property type="evidence" value="ECO:0007669"/>
    <property type="project" value="Ensembl"/>
</dbReference>
<evidence type="ECO:0000256" key="3">
    <source>
        <dbReference type="ARBA" id="ARBA00022473"/>
    </source>
</evidence>
<keyword evidence="23" id="KW-1185">Reference proteome</keyword>
<dbReference type="GO" id="GO:0050930">
    <property type="term" value="P:induction of positive chemotaxis"/>
    <property type="evidence" value="ECO:0000318"/>
    <property type="project" value="GO_Central"/>
</dbReference>
<evidence type="ECO:0000313" key="22">
    <source>
        <dbReference type="Ensembl" id="ENSLOCP00000016807.1"/>
    </source>
</evidence>
<dbReference type="PROSITE" id="PS00249">
    <property type="entry name" value="PDGF_1"/>
    <property type="match status" value="1"/>
</dbReference>
<dbReference type="GO" id="GO:0051781">
    <property type="term" value="P:positive regulation of cell division"/>
    <property type="evidence" value="ECO:0007669"/>
    <property type="project" value="UniProtKB-KW"/>
</dbReference>
<evidence type="ECO:0000256" key="2">
    <source>
        <dbReference type="ARBA" id="ARBA00006686"/>
    </source>
</evidence>
<dbReference type="GO" id="GO:0038084">
    <property type="term" value="P:vascular endothelial growth factor signaling pathway"/>
    <property type="evidence" value="ECO:0000318"/>
    <property type="project" value="GO_Central"/>
</dbReference>
<comment type="subcellular location">
    <subcellularLocation>
        <location evidence="1">Secreted</location>
    </subcellularLocation>
</comment>
<dbReference type="PANTHER" id="PTHR12025">
    <property type="entry name" value="VASCULAR ENDOTHELIAL GROWTH FACTOR"/>
    <property type="match status" value="1"/>
</dbReference>
<protein>
    <recommendedName>
        <fullName evidence="16">Vascular endothelial growth factor C</fullName>
    </recommendedName>
    <alternativeName>
        <fullName evidence="17">Flt4 ligand</fullName>
    </alternativeName>
    <alternativeName>
        <fullName evidence="18">Vascular endothelial growth factor-related protein</fullName>
    </alternativeName>
</protein>
<keyword evidence="7 20" id="KW-0732">Signal</keyword>
<evidence type="ECO:0000256" key="15">
    <source>
        <dbReference type="ARBA" id="ARBA00063227"/>
    </source>
</evidence>
<dbReference type="GO" id="GO:0060754">
    <property type="term" value="P:positive regulation of mast cell chemotaxis"/>
    <property type="evidence" value="ECO:0000318"/>
    <property type="project" value="GO_Central"/>
</dbReference>
<dbReference type="GO" id="GO:0048845">
    <property type="term" value="P:venous blood vessel morphogenesis"/>
    <property type="evidence" value="ECO:0007669"/>
    <property type="project" value="Ensembl"/>
</dbReference>
<dbReference type="GO" id="GO:0001946">
    <property type="term" value="P:lymphangiogenesis"/>
    <property type="evidence" value="ECO:0007669"/>
    <property type="project" value="Ensembl"/>
</dbReference>
<evidence type="ECO:0000256" key="12">
    <source>
        <dbReference type="ARBA" id="ARBA00023180"/>
    </source>
</evidence>